<sequence length="270" mass="31007">MRRCPHHTTFATIDRLPRETGTFHPAQRDAGTQRNKRTPQMEETVLQRFADSPSKSTRAVAAELDAQHTAVWNVLHAEKMYPFHIHTVQLLTEDDYLHREQFVSWMLAVTTHSNPQFPATVLFTDEASFTREGIVNTHNAHMWAMDNPHASVLWKSQQRFSVNVWAVILGDYLLGPYLLPELLNEARYLVFLQHVLAELLQSMPATVQRGMWFMHDGVLHIFPARCVITSMLHTGSGLDARDPLLGLHVRRIVIRVPFSYAVTLNHSFMH</sequence>
<organism evidence="2 3">
    <name type="scientific">Araneus ventricosus</name>
    <name type="common">Orbweaver spider</name>
    <name type="synonym">Epeira ventricosa</name>
    <dbReference type="NCBI Taxonomy" id="182803"/>
    <lineage>
        <taxon>Eukaryota</taxon>
        <taxon>Metazoa</taxon>
        <taxon>Ecdysozoa</taxon>
        <taxon>Arthropoda</taxon>
        <taxon>Chelicerata</taxon>
        <taxon>Arachnida</taxon>
        <taxon>Araneae</taxon>
        <taxon>Araneomorphae</taxon>
        <taxon>Entelegynae</taxon>
        <taxon>Araneoidea</taxon>
        <taxon>Araneidae</taxon>
        <taxon>Araneus</taxon>
    </lineage>
</organism>
<keyword evidence="3" id="KW-1185">Reference proteome</keyword>
<protein>
    <recommendedName>
        <fullName evidence="4">DUF4817 domain-containing protein</fullName>
    </recommendedName>
</protein>
<dbReference type="EMBL" id="BGPR01000297">
    <property type="protein sequence ID" value="GBM11271.1"/>
    <property type="molecule type" value="Genomic_DNA"/>
</dbReference>
<evidence type="ECO:0000313" key="2">
    <source>
        <dbReference type="EMBL" id="GBM11271.1"/>
    </source>
</evidence>
<name>A0A4Y2D3M3_ARAVE</name>
<dbReference type="Gene3D" id="3.30.420.10">
    <property type="entry name" value="Ribonuclease H-like superfamily/Ribonuclease H"/>
    <property type="match status" value="1"/>
</dbReference>
<dbReference type="AlphaFoldDB" id="A0A4Y2D3M3"/>
<reference evidence="2 3" key="1">
    <citation type="journal article" date="2019" name="Sci. Rep.">
        <title>Orb-weaving spider Araneus ventricosus genome elucidates the spidroin gene catalogue.</title>
        <authorList>
            <person name="Kono N."/>
            <person name="Nakamura H."/>
            <person name="Ohtoshi R."/>
            <person name="Moran D.A.P."/>
            <person name="Shinohara A."/>
            <person name="Yoshida Y."/>
            <person name="Fujiwara M."/>
            <person name="Mori M."/>
            <person name="Tomita M."/>
            <person name="Arakawa K."/>
        </authorList>
    </citation>
    <scope>NUCLEOTIDE SEQUENCE [LARGE SCALE GENOMIC DNA]</scope>
</reference>
<dbReference type="PANTHER" id="PTHR47326:SF1">
    <property type="entry name" value="HTH PSQ-TYPE DOMAIN-CONTAINING PROTEIN"/>
    <property type="match status" value="1"/>
</dbReference>
<comment type="caution">
    <text evidence="2">The sequence shown here is derived from an EMBL/GenBank/DDBJ whole genome shotgun (WGS) entry which is preliminary data.</text>
</comment>
<dbReference type="OrthoDB" id="9971063at2759"/>
<accession>A0A4Y2D3M3</accession>
<gene>
    <name evidence="2" type="ORF">AVEN_267832_1</name>
</gene>
<evidence type="ECO:0008006" key="4">
    <source>
        <dbReference type="Google" id="ProtNLM"/>
    </source>
</evidence>
<evidence type="ECO:0000313" key="3">
    <source>
        <dbReference type="Proteomes" id="UP000499080"/>
    </source>
</evidence>
<evidence type="ECO:0000256" key="1">
    <source>
        <dbReference type="SAM" id="MobiDB-lite"/>
    </source>
</evidence>
<dbReference type="GO" id="GO:0003676">
    <property type="term" value="F:nucleic acid binding"/>
    <property type="evidence" value="ECO:0007669"/>
    <property type="project" value="InterPro"/>
</dbReference>
<dbReference type="InterPro" id="IPR036397">
    <property type="entry name" value="RNaseH_sf"/>
</dbReference>
<feature type="region of interest" description="Disordered" evidence="1">
    <location>
        <begin position="14"/>
        <end position="40"/>
    </location>
</feature>
<proteinExistence type="predicted"/>
<dbReference type="PANTHER" id="PTHR47326">
    <property type="entry name" value="TRANSPOSABLE ELEMENT TC3 TRANSPOSASE-LIKE PROTEIN"/>
    <property type="match status" value="1"/>
</dbReference>
<dbReference type="Proteomes" id="UP000499080">
    <property type="component" value="Unassembled WGS sequence"/>
</dbReference>